<evidence type="ECO:0000313" key="4">
    <source>
        <dbReference type="Proteomes" id="UP000077069"/>
    </source>
</evidence>
<dbReference type="InterPro" id="IPR036108">
    <property type="entry name" value="4pyrrol_syn_uPrphyn_synt_sf"/>
</dbReference>
<accession>A0A177CVH6</accession>
<dbReference type="AlphaFoldDB" id="A0A177CVH6"/>
<dbReference type="InParanoid" id="A0A177CVH6"/>
<dbReference type="OrthoDB" id="1028014at2759"/>
<dbReference type="UniPathway" id="UPA00251">
    <property type="reaction ID" value="UER00320"/>
</dbReference>
<name>A0A177CVH6_9PLEO</name>
<reference evidence="3 4" key="1">
    <citation type="submission" date="2016-05" db="EMBL/GenBank/DDBJ databases">
        <title>Comparative analysis of secretome profiles of manganese(II)-oxidizing ascomycete fungi.</title>
        <authorList>
            <consortium name="DOE Joint Genome Institute"/>
            <person name="Zeiner C.A."/>
            <person name="Purvine S.O."/>
            <person name="Zink E.M."/>
            <person name="Wu S."/>
            <person name="Pasa-Tolic L."/>
            <person name="Chaput D.L."/>
            <person name="Haridas S."/>
            <person name="Grigoriev I.V."/>
            <person name="Santelli C.M."/>
            <person name="Hansel C.M."/>
        </authorList>
    </citation>
    <scope>NUCLEOTIDE SEQUENCE [LARGE SCALE GENOMIC DNA]</scope>
    <source>
        <strain evidence="3 4">AP3s5-JAC2a</strain>
    </source>
</reference>
<dbReference type="Gene3D" id="3.40.50.10090">
    <property type="match status" value="2"/>
</dbReference>
<dbReference type="InterPro" id="IPR003754">
    <property type="entry name" value="4pyrrol_synth_uPrphyn_synth"/>
</dbReference>
<dbReference type="GO" id="GO:0004852">
    <property type="term" value="F:uroporphyrinogen-III synthase activity"/>
    <property type="evidence" value="ECO:0007669"/>
    <property type="project" value="InterPro"/>
</dbReference>
<dbReference type="CDD" id="cd06578">
    <property type="entry name" value="HemD"/>
    <property type="match status" value="1"/>
</dbReference>
<gene>
    <name evidence="3" type="ORF">CC84DRAFT_1132852</name>
</gene>
<dbReference type="Proteomes" id="UP000077069">
    <property type="component" value="Unassembled WGS sequence"/>
</dbReference>
<dbReference type="GO" id="GO:0005829">
    <property type="term" value="C:cytosol"/>
    <property type="evidence" value="ECO:0007669"/>
    <property type="project" value="TreeGrafter"/>
</dbReference>
<dbReference type="SUPFAM" id="SSF69618">
    <property type="entry name" value="HemD-like"/>
    <property type="match status" value="1"/>
</dbReference>
<dbReference type="FunFam" id="3.40.50.10090:FF:000011">
    <property type="entry name" value="Uroporphyrinogen-III synthase (UroS), putative"/>
    <property type="match status" value="1"/>
</dbReference>
<dbReference type="InterPro" id="IPR039793">
    <property type="entry name" value="UROS/Hem4"/>
</dbReference>
<feature type="compositionally biased region" description="Basic and acidic residues" evidence="1">
    <location>
        <begin position="359"/>
        <end position="434"/>
    </location>
</feature>
<dbReference type="GO" id="GO:0006782">
    <property type="term" value="P:protoporphyrinogen IX biosynthetic process"/>
    <property type="evidence" value="ECO:0007669"/>
    <property type="project" value="UniProtKB-UniPathway"/>
</dbReference>
<protein>
    <submittedName>
        <fullName evidence="3">Tetrapyrrole biosynthesis, uroporphyrinogen III synthase</fullName>
    </submittedName>
</protein>
<evidence type="ECO:0000256" key="1">
    <source>
        <dbReference type="SAM" id="MobiDB-lite"/>
    </source>
</evidence>
<dbReference type="RefSeq" id="XP_018041611.1">
    <property type="nucleotide sequence ID" value="XM_018175951.1"/>
</dbReference>
<evidence type="ECO:0000259" key="2">
    <source>
        <dbReference type="Pfam" id="PF02602"/>
    </source>
</evidence>
<organism evidence="3 4">
    <name type="scientific">Paraphaeosphaeria sporulosa</name>
    <dbReference type="NCBI Taxonomy" id="1460663"/>
    <lineage>
        <taxon>Eukaryota</taxon>
        <taxon>Fungi</taxon>
        <taxon>Dikarya</taxon>
        <taxon>Ascomycota</taxon>
        <taxon>Pezizomycotina</taxon>
        <taxon>Dothideomycetes</taxon>
        <taxon>Pleosporomycetidae</taxon>
        <taxon>Pleosporales</taxon>
        <taxon>Massarineae</taxon>
        <taxon>Didymosphaeriaceae</taxon>
        <taxon>Paraphaeosphaeria</taxon>
    </lineage>
</organism>
<feature type="region of interest" description="Disordered" evidence="1">
    <location>
        <begin position="308"/>
        <end position="460"/>
    </location>
</feature>
<dbReference type="Pfam" id="PF02602">
    <property type="entry name" value="HEM4"/>
    <property type="match status" value="1"/>
</dbReference>
<keyword evidence="4" id="KW-1185">Reference proteome</keyword>
<dbReference type="PANTHER" id="PTHR12390:SF0">
    <property type="entry name" value="UROPORPHYRINOGEN-III SYNTHASE"/>
    <property type="match status" value="1"/>
</dbReference>
<dbReference type="GO" id="GO:0006780">
    <property type="term" value="P:uroporphyrinogen III biosynthetic process"/>
    <property type="evidence" value="ECO:0007669"/>
    <property type="project" value="InterPro"/>
</dbReference>
<dbReference type="EMBL" id="KV441548">
    <property type="protein sequence ID" value="OAG11246.1"/>
    <property type="molecule type" value="Genomic_DNA"/>
</dbReference>
<sequence>MANTALDSENKVPLLLLKTKSAPTDAYEEYFTSLDDGKYEPVFVPVLEHRFKQETVSQVRQHIENGDFASTHPGSRPKFGAMVFTSQRAVEAFARIVEDMKKSKESHNVEYWLPSHMPLYVVGPATARGLNSVDLHCPVVGEGTGNGQALAEFIIDHYNKLYKGNDKPHILFLVGEKRRDVIPKTLQSPILPPDQRIVVQELEIYETAEMQSFKSNFTSIWQGHAGSGKTLQWVVVFSPTGCQAMLESLGLLDSETGRASTSSASRRDILIVTIGPTTRDYLIEEFGFIPEVCAPKPSAEGIAEGIESFLSPRNDSSPRKQDPVAGSKRKADSNSPKGSRKAAKQTTIEESLAGANTEDPPKNPNEDAEMKDGPATDDYKNKDEEQAKTELKTIKEDAKMEETRAVDDDKSKGDKQVETEAVTKEVDTKTEDTNVKNGGGDVESTEIKNEGPVQESSQREKNIASNILEKGIVYFFTRNRVGIEDSESIGDLARTYFVLRPLPIGTKLGEGALPDLENNRLLALPKKVFPKSHSDRFMAFVEKANTTIQDLKDSFFKGDEYETRTQGTRRVEPVATVAEGVYFITRTEDRSTHLVYAITIPSKLGEVQEDLGLREQGSFVISVKNPQRPGPANSNLPQGPDFPKEFFEEFRGLAWSEVKPKYLDYPNTQILLIGEHTDNAVQATTKDQKHDKDTPKEELEKLEHEDELRVEHLHGDDSIFDDLNISRKEYSQVATTW</sequence>
<dbReference type="STRING" id="1460663.A0A177CVH6"/>
<feature type="domain" description="Tetrapyrrole biosynthesis uroporphyrinogen III synthase" evidence="2">
    <location>
        <begin position="38"/>
        <end position="303"/>
    </location>
</feature>
<dbReference type="GeneID" id="28759437"/>
<evidence type="ECO:0000313" key="3">
    <source>
        <dbReference type="EMBL" id="OAG11246.1"/>
    </source>
</evidence>
<proteinExistence type="predicted"/>
<dbReference type="PANTHER" id="PTHR12390">
    <property type="entry name" value="UROPORPHYRINOGEN III SYNTHASE"/>
    <property type="match status" value="1"/>
</dbReference>